<accession>A0A1X2GK72</accession>
<dbReference type="AlphaFoldDB" id="A0A1X2GK72"/>
<name>A0A1X2GK72_9FUNG</name>
<dbReference type="Gene3D" id="3.20.20.80">
    <property type="entry name" value="Glycosidases"/>
    <property type="match status" value="1"/>
</dbReference>
<comment type="similarity">
    <text evidence="8">Belongs to the glycosyl hydrolase 18 family.</text>
</comment>
<dbReference type="InterPro" id="IPR001579">
    <property type="entry name" value="Glyco_hydro_18_chit_AS"/>
</dbReference>
<evidence type="ECO:0000313" key="10">
    <source>
        <dbReference type="EMBL" id="ORX55758.1"/>
    </source>
</evidence>
<protein>
    <submittedName>
        <fullName evidence="10">Glycoside hydrolase</fullName>
    </submittedName>
</protein>
<sequence length="382" mass="43036">MLASAFAKPNAFNPRLTAYVTDWDMADSIAWEKLDQVIYAFGVPDKTGRIGQFDTSQLKSVVEDGHSHEKLVSLSIGGWTGSVYFSFLMRTAANRKQFASNLIHVMDKYDLDGFNLDWEFPNADNGVSCNLANPADTDNYLMFLQLLRAMMTRRYPQQHKLLTVAAPAKVFNGPTKSPLKRLSHAWATTVDAIYIMAYDLHGTWDPTTGANSPLDGEALNIKTAMNDWIQAGIPRRQLVLGVPFYGYMTKTHPKAHYTTSMQIPLAPNKVQVRGDQYDRAEREPCAGASKVVYSGEYQWRSIKQDGIMENNGGWHSIWDRKTLTPYSINKSKNLFLSFDDPRSLKKKAEFVQRNGLGGIMIWSLEMDDDSDSLLNAIQLVRT</sequence>
<evidence type="ECO:0000256" key="6">
    <source>
        <dbReference type="ARBA" id="ARBA00023326"/>
    </source>
</evidence>
<evidence type="ECO:0000256" key="8">
    <source>
        <dbReference type="RuleBase" id="RU004453"/>
    </source>
</evidence>
<dbReference type="Gene3D" id="3.10.50.10">
    <property type="match status" value="1"/>
</dbReference>
<reference evidence="10 11" key="1">
    <citation type="submission" date="2016-07" db="EMBL/GenBank/DDBJ databases">
        <title>Pervasive Adenine N6-methylation of Active Genes in Fungi.</title>
        <authorList>
            <consortium name="DOE Joint Genome Institute"/>
            <person name="Mondo S.J."/>
            <person name="Dannebaum R.O."/>
            <person name="Kuo R.C."/>
            <person name="Labutti K."/>
            <person name="Haridas S."/>
            <person name="Kuo A."/>
            <person name="Salamov A."/>
            <person name="Ahrendt S.R."/>
            <person name="Lipzen A."/>
            <person name="Sullivan W."/>
            <person name="Andreopoulos W.B."/>
            <person name="Clum A."/>
            <person name="Lindquist E."/>
            <person name="Daum C."/>
            <person name="Ramamoorthy G.K."/>
            <person name="Gryganskyi A."/>
            <person name="Culley D."/>
            <person name="Magnuson J.K."/>
            <person name="James T.Y."/>
            <person name="O'Malley M.A."/>
            <person name="Stajich J.E."/>
            <person name="Spatafora J.W."/>
            <person name="Visel A."/>
            <person name="Grigoriev I.V."/>
        </authorList>
    </citation>
    <scope>NUCLEOTIDE SEQUENCE [LARGE SCALE GENOMIC DNA]</scope>
    <source>
        <strain evidence="10 11">NRRL 3301</strain>
    </source>
</reference>
<evidence type="ECO:0000256" key="4">
    <source>
        <dbReference type="ARBA" id="ARBA00023277"/>
    </source>
</evidence>
<keyword evidence="3" id="KW-0146">Chitin degradation</keyword>
<evidence type="ECO:0000256" key="3">
    <source>
        <dbReference type="ARBA" id="ARBA00023024"/>
    </source>
</evidence>
<keyword evidence="11" id="KW-1185">Reference proteome</keyword>
<proteinExistence type="inferred from homology"/>
<dbReference type="GO" id="GO:0008843">
    <property type="term" value="F:endochitinase activity"/>
    <property type="evidence" value="ECO:0007669"/>
    <property type="project" value="UniProtKB-EC"/>
</dbReference>
<dbReference type="PROSITE" id="PS51910">
    <property type="entry name" value="GH18_2"/>
    <property type="match status" value="1"/>
</dbReference>
<dbReference type="OrthoDB" id="76388at2759"/>
<dbReference type="GO" id="GO:0005576">
    <property type="term" value="C:extracellular region"/>
    <property type="evidence" value="ECO:0007669"/>
    <property type="project" value="TreeGrafter"/>
</dbReference>
<dbReference type="STRING" id="101127.A0A1X2GK72"/>
<comment type="caution">
    <text evidence="10">The sequence shown here is derived from an EMBL/GenBank/DDBJ whole genome shotgun (WGS) entry which is preliminary data.</text>
</comment>
<keyword evidence="5 7" id="KW-0326">Glycosidase</keyword>
<keyword evidence="4" id="KW-0119">Carbohydrate metabolism</keyword>
<dbReference type="InterPro" id="IPR050314">
    <property type="entry name" value="Glycosyl_Hydrlase_18"/>
</dbReference>
<dbReference type="PROSITE" id="PS01095">
    <property type="entry name" value="GH18_1"/>
    <property type="match status" value="1"/>
</dbReference>
<keyword evidence="6" id="KW-0624">Polysaccharide degradation</keyword>
<dbReference type="GO" id="GO:0006032">
    <property type="term" value="P:chitin catabolic process"/>
    <property type="evidence" value="ECO:0007669"/>
    <property type="project" value="UniProtKB-KW"/>
</dbReference>
<evidence type="ECO:0000256" key="5">
    <source>
        <dbReference type="ARBA" id="ARBA00023295"/>
    </source>
</evidence>
<organism evidence="10 11">
    <name type="scientific">Hesseltinella vesiculosa</name>
    <dbReference type="NCBI Taxonomy" id="101127"/>
    <lineage>
        <taxon>Eukaryota</taxon>
        <taxon>Fungi</taxon>
        <taxon>Fungi incertae sedis</taxon>
        <taxon>Mucoromycota</taxon>
        <taxon>Mucoromycotina</taxon>
        <taxon>Mucoromycetes</taxon>
        <taxon>Mucorales</taxon>
        <taxon>Cunninghamellaceae</taxon>
        <taxon>Hesseltinella</taxon>
    </lineage>
</organism>
<dbReference type="Proteomes" id="UP000242146">
    <property type="component" value="Unassembled WGS sequence"/>
</dbReference>
<dbReference type="EMBL" id="MCGT01000011">
    <property type="protein sequence ID" value="ORX55758.1"/>
    <property type="molecule type" value="Genomic_DNA"/>
</dbReference>
<dbReference type="SMART" id="SM00636">
    <property type="entry name" value="Glyco_18"/>
    <property type="match status" value="1"/>
</dbReference>
<dbReference type="InterPro" id="IPR017853">
    <property type="entry name" value="GH"/>
</dbReference>
<dbReference type="GO" id="GO:0008061">
    <property type="term" value="F:chitin binding"/>
    <property type="evidence" value="ECO:0007669"/>
    <property type="project" value="InterPro"/>
</dbReference>
<dbReference type="InterPro" id="IPR001223">
    <property type="entry name" value="Glyco_hydro18_cat"/>
</dbReference>
<gene>
    <name evidence="10" type="ORF">DM01DRAFT_1286112</name>
</gene>
<evidence type="ECO:0000313" key="11">
    <source>
        <dbReference type="Proteomes" id="UP000242146"/>
    </source>
</evidence>
<keyword evidence="2 7" id="KW-0378">Hydrolase</keyword>
<dbReference type="InterPro" id="IPR011583">
    <property type="entry name" value="Chitinase_II/V-like_cat"/>
</dbReference>
<dbReference type="PANTHER" id="PTHR11177:SF392">
    <property type="entry name" value="HAP41P"/>
    <property type="match status" value="1"/>
</dbReference>
<dbReference type="SUPFAM" id="SSF51445">
    <property type="entry name" value="(Trans)glycosidases"/>
    <property type="match status" value="1"/>
</dbReference>
<evidence type="ECO:0000259" key="9">
    <source>
        <dbReference type="PROSITE" id="PS51910"/>
    </source>
</evidence>
<evidence type="ECO:0000256" key="1">
    <source>
        <dbReference type="ARBA" id="ARBA00000822"/>
    </source>
</evidence>
<feature type="domain" description="GH18" evidence="9">
    <location>
        <begin position="14"/>
        <end position="382"/>
    </location>
</feature>
<evidence type="ECO:0000256" key="7">
    <source>
        <dbReference type="RuleBase" id="RU000489"/>
    </source>
</evidence>
<comment type="catalytic activity">
    <reaction evidence="1">
        <text>Random endo-hydrolysis of N-acetyl-beta-D-glucosaminide (1-&gt;4)-beta-linkages in chitin and chitodextrins.</text>
        <dbReference type="EC" id="3.2.1.14"/>
    </reaction>
</comment>
<dbReference type="GO" id="GO:0000272">
    <property type="term" value="P:polysaccharide catabolic process"/>
    <property type="evidence" value="ECO:0007669"/>
    <property type="project" value="UniProtKB-KW"/>
</dbReference>
<dbReference type="InterPro" id="IPR029070">
    <property type="entry name" value="Chitinase_insertion_sf"/>
</dbReference>
<dbReference type="PANTHER" id="PTHR11177">
    <property type="entry name" value="CHITINASE"/>
    <property type="match status" value="1"/>
</dbReference>
<dbReference type="Pfam" id="PF00704">
    <property type="entry name" value="Glyco_hydro_18"/>
    <property type="match status" value="1"/>
</dbReference>
<evidence type="ECO:0000256" key="2">
    <source>
        <dbReference type="ARBA" id="ARBA00022801"/>
    </source>
</evidence>